<dbReference type="InterPro" id="IPR017853">
    <property type="entry name" value="GH"/>
</dbReference>
<dbReference type="Proteomes" id="UP001163203">
    <property type="component" value="Chromosome"/>
</dbReference>
<gene>
    <name evidence="1" type="ORF">ORV05_05055</name>
</gene>
<dbReference type="EMBL" id="CP113836">
    <property type="protein sequence ID" value="WAL67161.1"/>
    <property type="molecule type" value="Genomic_DNA"/>
</dbReference>
<dbReference type="RefSeq" id="WP_268757289.1">
    <property type="nucleotide sequence ID" value="NZ_CP113836.1"/>
</dbReference>
<sequence>MRTAYDAINSLVPNIPTDAQIVCGYVSPSSFAWSDADWARFPRSVKVRITPSAARTGLGIHVLDVEQYDATPGEAPGWAAAQRALGQTPTIYCSQSAWQSVQDAFTAAHVAQPEYWIAAYPGGGQVLPTLNGITAVAHQWSSDGIYDRSIVADHWPGVDTQGGADMQLTDTFVDWAGNAQTVQSWMDHVDQRIAELHAALLALQPSRIPGDTNSTTPVDAIMDTVATVRDGAKGLPAVANAVKAITAPTVDVATLATALKDTLAPDIVKALGQKLVN</sequence>
<name>A0ABY7B4P9_9PSEU</name>
<reference evidence="1" key="1">
    <citation type="submission" date="2022-11" db="EMBL/GenBank/DDBJ databases">
        <authorList>
            <person name="Mo P."/>
        </authorList>
    </citation>
    <scope>NUCLEOTIDE SEQUENCE</scope>
    <source>
        <strain evidence="1">HUAS 11-8</strain>
    </source>
</reference>
<evidence type="ECO:0000313" key="1">
    <source>
        <dbReference type="EMBL" id="WAL67161.1"/>
    </source>
</evidence>
<keyword evidence="2" id="KW-1185">Reference proteome</keyword>
<protein>
    <submittedName>
        <fullName evidence="1">Uncharacterized protein</fullName>
    </submittedName>
</protein>
<dbReference type="Gene3D" id="3.20.20.80">
    <property type="entry name" value="Glycosidases"/>
    <property type="match status" value="1"/>
</dbReference>
<accession>A0ABY7B4P9</accession>
<evidence type="ECO:0000313" key="2">
    <source>
        <dbReference type="Proteomes" id="UP001163203"/>
    </source>
</evidence>
<dbReference type="SUPFAM" id="SSF51445">
    <property type="entry name" value="(Trans)glycosidases"/>
    <property type="match status" value="1"/>
</dbReference>
<proteinExistence type="predicted"/>
<organism evidence="1 2">
    <name type="scientific">Amycolatopsis cynarae</name>
    <dbReference type="NCBI Taxonomy" id="2995223"/>
    <lineage>
        <taxon>Bacteria</taxon>
        <taxon>Bacillati</taxon>
        <taxon>Actinomycetota</taxon>
        <taxon>Actinomycetes</taxon>
        <taxon>Pseudonocardiales</taxon>
        <taxon>Pseudonocardiaceae</taxon>
        <taxon>Amycolatopsis</taxon>
    </lineage>
</organism>